<evidence type="ECO:0000313" key="4">
    <source>
        <dbReference type="Proteomes" id="UP000557193"/>
    </source>
</evidence>
<dbReference type="RefSeq" id="WP_184680807.1">
    <property type="nucleotide sequence ID" value="NZ_JACHLL010000001.1"/>
</dbReference>
<evidence type="ECO:0000256" key="2">
    <source>
        <dbReference type="SAM" id="Phobius"/>
    </source>
</evidence>
<feature type="region of interest" description="Disordered" evidence="1">
    <location>
        <begin position="33"/>
        <end position="64"/>
    </location>
</feature>
<keyword evidence="2" id="KW-0472">Membrane</keyword>
<keyword evidence="2" id="KW-0812">Transmembrane</keyword>
<keyword evidence="2" id="KW-1133">Transmembrane helix</keyword>
<organism evidence="3 4">
    <name type="scientific">Pseudomonas fluvialis</name>
    <dbReference type="NCBI Taxonomy" id="1793966"/>
    <lineage>
        <taxon>Bacteria</taxon>
        <taxon>Pseudomonadati</taxon>
        <taxon>Pseudomonadota</taxon>
        <taxon>Gammaproteobacteria</taxon>
        <taxon>Pseudomonadales</taxon>
        <taxon>Pseudomonadaceae</taxon>
        <taxon>Pseudomonas</taxon>
    </lineage>
</organism>
<evidence type="ECO:0000256" key="1">
    <source>
        <dbReference type="SAM" id="MobiDB-lite"/>
    </source>
</evidence>
<feature type="compositionally biased region" description="Low complexity" evidence="1">
    <location>
        <begin position="33"/>
        <end position="48"/>
    </location>
</feature>
<gene>
    <name evidence="3" type="ORF">HNP49_000805</name>
</gene>
<proteinExistence type="predicted"/>
<name>A0A7X0ETA1_9PSED</name>
<dbReference type="EMBL" id="JACHLL010000001">
    <property type="protein sequence ID" value="MBB6340655.1"/>
    <property type="molecule type" value="Genomic_DNA"/>
</dbReference>
<comment type="caution">
    <text evidence="3">The sequence shown here is derived from an EMBL/GenBank/DDBJ whole genome shotgun (WGS) entry which is preliminary data.</text>
</comment>
<dbReference type="Proteomes" id="UP000557193">
    <property type="component" value="Unassembled WGS sequence"/>
</dbReference>
<evidence type="ECO:0000313" key="3">
    <source>
        <dbReference type="EMBL" id="MBB6340655.1"/>
    </source>
</evidence>
<reference evidence="3 4" key="1">
    <citation type="submission" date="2020-08" db="EMBL/GenBank/DDBJ databases">
        <title>Functional genomics of gut bacteria from endangered species of beetles.</title>
        <authorList>
            <person name="Carlos-Shanley C."/>
        </authorList>
    </citation>
    <scope>NUCLEOTIDE SEQUENCE [LARGE SCALE GENOMIC DNA]</scope>
    <source>
        <strain evidence="3 4">S00202</strain>
    </source>
</reference>
<sequence length="215" mass="23125">MQTRVYLMLGTVSAALAVGASLWFTATPPATPSVPSTATVAGGQTTATPQSSAAEPADTAPLAGLPDPAAVRAYEARQVFHEQYRQFMATADQLLASQRDEQAQALALAIDEREAQGELALSEALLLQLGLIKATNPDETAQKAAAEALVARYQARSAAREAQRPVQADQRFVAYKEREKAIVSEVLALQSIPGGLSRDEYLRQRLQEAREQSYQ</sequence>
<dbReference type="AlphaFoldDB" id="A0A7X0ETA1"/>
<protein>
    <submittedName>
        <fullName evidence="3">Uncharacterized protein</fullName>
    </submittedName>
</protein>
<accession>A0A7X0ETA1</accession>
<feature type="transmembrane region" description="Helical" evidence="2">
    <location>
        <begin position="7"/>
        <end position="26"/>
    </location>
</feature>
<keyword evidence="4" id="KW-1185">Reference proteome</keyword>